<protein>
    <submittedName>
        <fullName evidence="2">Putative DNA binding, helix-turn-helix domain containing protein</fullName>
    </submittedName>
</protein>
<proteinExistence type="predicted"/>
<evidence type="ECO:0000256" key="1">
    <source>
        <dbReference type="SAM" id="MobiDB-lite"/>
    </source>
</evidence>
<feature type="compositionally biased region" description="Polar residues" evidence="1">
    <location>
        <begin position="1"/>
        <end position="12"/>
    </location>
</feature>
<dbReference type="EMBL" id="MT142847">
    <property type="protein sequence ID" value="QJA89470.1"/>
    <property type="molecule type" value="Genomic_DNA"/>
</dbReference>
<name>A0A6M3L4J1_9ZZZZ</name>
<sequence length="176" mass="20952">MNDKQVQTAVQNDQERKETTVNTTRDQTTNVSVLELYRRAKEEQRVKKSTQSSTRVNKSAYYDLKETATVLNRSIYRIRQMYWEGKFKTAKKVERRVYIAREEVEQLKSEQKERVVQSTELTEQRLYKRIVKSTETIMLLVKTDQQLTTTEKNTILQVLTRYNKEASENIQEDTEE</sequence>
<accession>A0A6M3L4J1</accession>
<gene>
    <name evidence="2" type="ORF">MM415B02550_0007</name>
</gene>
<reference evidence="2" key="1">
    <citation type="submission" date="2020-03" db="EMBL/GenBank/DDBJ databases">
        <title>The deep terrestrial virosphere.</title>
        <authorList>
            <person name="Holmfeldt K."/>
            <person name="Nilsson E."/>
            <person name="Simone D."/>
            <person name="Lopez-Fernandez M."/>
            <person name="Wu X."/>
            <person name="de Brujin I."/>
            <person name="Lundin D."/>
            <person name="Andersson A."/>
            <person name="Bertilsson S."/>
            <person name="Dopson M."/>
        </authorList>
    </citation>
    <scope>NUCLEOTIDE SEQUENCE</scope>
    <source>
        <strain evidence="2">MM415B02550</strain>
    </source>
</reference>
<evidence type="ECO:0000313" key="2">
    <source>
        <dbReference type="EMBL" id="QJA89470.1"/>
    </source>
</evidence>
<feature type="region of interest" description="Disordered" evidence="1">
    <location>
        <begin position="1"/>
        <end position="26"/>
    </location>
</feature>
<organism evidence="2">
    <name type="scientific">viral metagenome</name>
    <dbReference type="NCBI Taxonomy" id="1070528"/>
    <lineage>
        <taxon>unclassified sequences</taxon>
        <taxon>metagenomes</taxon>
        <taxon>organismal metagenomes</taxon>
    </lineage>
</organism>
<dbReference type="AlphaFoldDB" id="A0A6M3L4J1"/>